<proteinExistence type="inferred from homology"/>
<dbReference type="GeneID" id="63783778"/>
<protein>
    <submittedName>
        <fullName evidence="3">NADH:ubiquinone oxidoreductase intermediate-associated protein 30</fullName>
    </submittedName>
</protein>
<organism evidence="3 4">
    <name type="scientific">Protomyces lactucae-debilis</name>
    <dbReference type="NCBI Taxonomy" id="2754530"/>
    <lineage>
        <taxon>Eukaryota</taxon>
        <taxon>Fungi</taxon>
        <taxon>Dikarya</taxon>
        <taxon>Ascomycota</taxon>
        <taxon>Taphrinomycotina</taxon>
        <taxon>Taphrinomycetes</taxon>
        <taxon>Taphrinales</taxon>
        <taxon>Protomycetaceae</taxon>
        <taxon>Protomyces</taxon>
    </lineage>
</organism>
<evidence type="ECO:0000313" key="3">
    <source>
        <dbReference type="EMBL" id="ORY86109.1"/>
    </source>
</evidence>
<evidence type="ECO:0000259" key="2">
    <source>
        <dbReference type="Pfam" id="PF08547"/>
    </source>
</evidence>
<gene>
    <name evidence="3" type="ORF">BCR37DRAFT_335311</name>
</gene>
<evidence type="ECO:0000313" key="4">
    <source>
        <dbReference type="Proteomes" id="UP000193685"/>
    </source>
</evidence>
<dbReference type="InterPro" id="IPR008979">
    <property type="entry name" value="Galactose-bd-like_sf"/>
</dbReference>
<reference evidence="3 4" key="1">
    <citation type="submission" date="2016-07" db="EMBL/GenBank/DDBJ databases">
        <title>Pervasive Adenine N6-methylation of Active Genes in Fungi.</title>
        <authorList>
            <consortium name="DOE Joint Genome Institute"/>
            <person name="Mondo S.J."/>
            <person name="Dannebaum R.O."/>
            <person name="Kuo R.C."/>
            <person name="Labutti K."/>
            <person name="Haridas S."/>
            <person name="Kuo A."/>
            <person name="Salamov A."/>
            <person name="Ahrendt S.R."/>
            <person name="Lipzen A."/>
            <person name="Sullivan W."/>
            <person name="Andreopoulos W.B."/>
            <person name="Clum A."/>
            <person name="Lindquist E."/>
            <person name="Daum C."/>
            <person name="Ramamoorthy G.K."/>
            <person name="Gryganskyi A."/>
            <person name="Culley D."/>
            <person name="Magnuson J.K."/>
            <person name="James T.Y."/>
            <person name="O'Malley M.A."/>
            <person name="Stajich J.E."/>
            <person name="Spatafora J.W."/>
            <person name="Visel A."/>
            <person name="Grigoriev I.V."/>
        </authorList>
    </citation>
    <scope>NUCLEOTIDE SEQUENCE [LARGE SCALE GENOMIC DNA]</scope>
    <source>
        <strain evidence="3 4">12-1054</strain>
    </source>
</reference>
<comment type="caution">
    <text evidence="3">The sequence shown here is derived from an EMBL/GenBank/DDBJ whole genome shotgun (WGS) entry which is preliminary data.</text>
</comment>
<dbReference type="GO" id="GO:0010257">
    <property type="term" value="P:NADH dehydrogenase complex assembly"/>
    <property type="evidence" value="ECO:0007669"/>
    <property type="project" value="TreeGrafter"/>
</dbReference>
<comment type="similarity">
    <text evidence="1">Belongs to the CIA30 family.</text>
</comment>
<dbReference type="InterPro" id="IPR039131">
    <property type="entry name" value="NDUFAF1"/>
</dbReference>
<dbReference type="STRING" id="56484.A0A1Y2FQ99"/>
<dbReference type="OrthoDB" id="426386at2759"/>
<dbReference type="OMA" id="IMVRSFF"/>
<evidence type="ECO:0000256" key="1">
    <source>
        <dbReference type="ARBA" id="ARBA00007884"/>
    </source>
</evidence>
<keyword evidence="4" id="KW-1185">Reference proteome</keyword>
<feature type="non-terminal residue" evidence="3">
    <location>
        <position position="180"/>
    </location>
</feature>
<dbReference type="RefSeq" id="XP_040727291.1">
    <property type="nucleotide sequence ID" value="XM_040867179.1"/>
</dbReference>
<feature type="domain" description="NADH:ubiquinone oxidoreductase intermediate-associated protein 30" evidence="2">
    <location>
        <begin position="6"/>
        <end position="173"/>
    </location>
</feature>
<dbReference type="Pfam" id="PF08547">
    <property type="entry name" value="CIA30"/>
    <property type="match status" value="1"/>
</dbReference>
<sequence>HWLAGDWKAVDDTVRQGASSSQLAIAEDSSTARFQGVLDTSKLGGAGFASQAATYKTSPWDLSQYDGIEIVYSNGNSFNYTLNMKDYLPEQPIGGRMPSSTEWAFTFEVKKPASHSISKSPETTTIFAAWEDFAPYERGRPTTTTSELKKDHIVQFSIMARSFFDRQSGPFGITLHSISA</sequence>
<name>A0A1Y2FQ99_PROLT</name>
<dbReference type="PANTHER" id="PTHR13194">
    <property type="entry name" value="COMPLEX I INTERMEDIATE-ASSOCIATED PROTEIN 30"/>
    <property type="match status" value="1"/>
</dbReference>
<feature type="non-terminal residue" evidence="3">
    <location>
        <position position="1"/>
    </location>
</feature>
<dbReference type="GO" id="GO:0051082">
    <property type="term" value="F:unfolded protein binding"/>
    <property type="evidence" value="ECO:0007669"/>
    <property type="project" value="TreeGrafter"/>
</dbReference>
<dbReference type="Proteomes" id="UP000193685">
    <property type="component" value="Unassembled WGS sequence"/>
</dbReference>
<keyword evidence="3" id="KW-0830">Ubiquinone</keyword>
<dbReference type="AlphaFoldDB" id="A0A1Y2FQ99"/>
<accession>A0A1Y2FQ99</accession>
<dbReference type="PANTHER" id="PTHR13194:SF19">
    <property type="entry name" value="NAD(P)-BINDING ROSSMANN-FOLD SUPERFAMILY PROTEIN"/>
    <property type="match status" value="1"/>
</dbReference>
<dbReference type="EMBL" id="MCFI01000003">
    <property type="protein sequence ID" value="ORY86109.1"/>
    <property type="molecule type" value="Genomic_DNA"/>
</dbReference>
<dbReference type="InterPro" id="IPR013857">
    <property type="entry name" value="NADH-UbQ_OxRdtase-assoc_prot30"/>
</dbReference>
<dbReference type="SUPFAM" id="SSF49785">
    <property type="entry name" value="Galactose-binding domain-like"/>
    <property type="match status" value="1"/>
</dbReference>